<proteinExistence type="predicted"/>
<dbReference type="OrthoDB" id="10669739at2759"/>
<feature type="region of interest" description="Disordered" evidence="2">
    <location>
        <begin position="1"/>
        <end position="96"/>
    </location>
</feature>
<evidence type="ECO:0000313" key="4">
    <source>
        <dbReference type="Proteomes" id="UP000001876"/>
    </source>
</evidence>
<feature type="region of interest" description="Disordered" evidence="2">
    <location>
        <begin position="614"/>
        <end position="633"/>
    </location>
</feature>
<sequence>MNARSIRRRRERRDEIADRRRRRRPSPPFPVCVHRATNTAASASRSSSASSIAKENAPAVPPTTTTSAEDARAMMREAQKTRQRARESEAELGDAQETIQTLQARYRDLEARCAEEKRALRKELSAVKETLSETNARHAAAMKDAEAAHAARHDALAEAHVRSRRELATLQGAVPTAAGDAGRDLASYAEEEHAEAARALVRQHEDSKEKWRRDSARAYGELEASKDQQIANLKEQSAFFLRRKEEELREYVREVDAYKKHKERETTQLRNESEYLHRWALAINALVGNVESGAYPAREIGGLRKLTIPARDKPGSLDVEVLKRKADAATRFLETMNLPTASAGGGGSLQSTGNSVGGLSTAAPGDFDGLETKASLAEDERAAIEERTLRELSSHPTIEYIRALEEENDRANKELSQHRRRASEQHLALMNLRRREREETSETLGESMAGVSVGRDLASARARSENAAVAVAFGKTTGSSKVLQHERGTGRPTSAALLHGSLGRKESARAEERAMSMRSVSARSGRSAYSTAASSDFQAQTGPGSTGYSRSRPISAKPIRRVLLTLDFCRRVSPPTPRFQSPPTAPFNSASDAFQLHPDVRSYGTTLSVKDGRLRSRPTTARTLSAASSTYPRDDRDYADVSAAVDAHLGETLTFEEREAELRAWREKQERASYFGPNYKGGPLLGGTGGRRRDLDQARSSSHIWFPRRPSGYARLERGGHWHREGLPAIEASEPGIDYGQPGADPPGANTHKHEGKHRQKPEHRPSQRVLAGENKPPPFAAAGENASRTLPFAC</sequence>
<dbReference type="AlphaFoldDB" id="C1N9S3"/>
<evidence type="ECO:0000256" key="1">
    <source>
        <dbReference type="SAM" id="Coils"/>
    </source>
</evidence>
<feature type="compositionally biased region" description="Basic residues" evidence="2">
    <location>
        <begin position="1"/>
        <end position="11"/>
    </location>
</feature>
<feature type="compositionally biased region" description="Basic and acidic residues" evidence="2">
    <location>
        <begin position="69"/>
        <end position="89"/>
    </location>
</feature>
<keyword evidence="1" id="KW-0175">Coiled coil</keyword>
<feature type="compositionally biased region" description="Basic and acidic residues" evidence="2">
    <location>
        <begin position="503"/>
        <end position="515"/>
    </location>
</feature>
<feature type="compositionally biased region" description="Low complexity" evidence="2">
    <location>
        <begin position="40"/>
        <end position="53"/>
    </location>
</feature>
<feature type="compositionally biased region" description="Low complexity" evidence="2">
    <location>
        <begin position="516"/>
        <end position="530"/>
    </location>
</feature>
<feature type="coiled-coil region" evidence="1">
    <location>
        <begin position="194"/>
        <end position="268"/>
    </location>
</feature>
<dbReference type="KEGG" id="mpp:MICPUCDRAFT_54604"/>
<evidence type="ECO:0000313" key="3">
    <source>
        <dbReference type="EMBL" id="EEH50997.1"/>
    </source>
</evidence>
<dbReference type="STRING" id="564608.C1N9S3"/>
<feature type="region of interest" description="Disordered" evidence="2">
    <location>
        <begin position="481"/>
        <end position="552"/>
    </location>
</feature>
<dbReference type="GeneID" id="9690227"/>
<feature type="coiled-coil region" evidence="1">
    <location>
        <begin position="367"/>
        <end position="421"/>
    </location>
</feature>
<dbReference type="EMBL" id="GG663752">
    <property type="protein sequence ID" value="EEH50997.1"/>
    <property type="molecule type" value="Genomic_DNA"/>
</dbReference>
<protein>
    <submittedName>
        <fullName evidence="3">Predicted protein</fullName>
    </submittedName>
</protein>
<accession>C1N9S3</accession>
<feature type="region of interest" description="Disordered" evidence="2">
    <location>
        <begin position="732"/>
        <end position="795"/>
    </location>
</feature>
<gene>
    <name evidence="3" type="ORF">MICPUCDRAFT_54604</name>
</gene>
<feature type="compositionally biased region" description="Low complexity" evidence="2">
    <location>
        <begin position="617"/>
        <end position="630"/>
    </location>
</feature>
<feature type="compositionally biased region" description="Polar residues" evidence="2">
    <location>
        <begin position="531"/>
        <end position="549"/>
    </location>
</feature>
<organism evidence="4">
    <name type="scientific">Micromonas pusilla (strain CCMP1545)</name>
    <name type="common">Picoplanktonic green alga</name>
    <dbReference type="NCBI Taxonomy" id="564608"/>
    <lineage>
        <taxon>Eukaryota</taxon>
        <taxon>Viridiplantae</taxon>
        <taxon>Chlorophyta</taxon>
        <taxon>Mamiellophyceae</taxon>
        <taxon>Mamiellales</taxon>
        <taxon>Mamiellaceae</taxon>
        <taxon>Micromonas</taxon>
    </lineage>
</organism>
<evidence type="ECO:0000256" key="2">
    <source>
        <dbReference type="SAM" id="MobiDB-lite"/>
    </source>
</evidence>
<dbReference type="Proteomes" id="UP000001876">
    <property type="component" value="Unassembled WGS sequence"/>
</dbReference>
<dbReference type="RefSeq" id="XP_003064663.1">
    <property type="nucleotide sequence ID" value="XM_003064617.1"/>
</dbReference>
<name>C1N9S3_MICPC</name>
<keyword evidence="4" id="KW-1185">Reference proteome</keyword>
<reference evidence="3 4" key="1">
    <citation type="journal article" date="2009" name="Science">
        <title>Green evolution and dynamic adaptations revealed by genomes of the marine picoeukaryotes Micromonas.</title>
        <authorList>
            <person name="Worden A.Z."/>
            <person name="Lee J.H."/>
            <person name="Mock T."/>
            <person name="Rouze P."/>
            <person name="Simmons M.P."/>
            <person name="Aerts A.L."/>
            <person name="Allen A.E."/>
            <person name="Cuvelier M.L."/>
            <person name="Derelle E."/>
            <person name="Everett M.V."/>
            <person name="Foulon E."/>
            <person name="Grimwood J."/>
            <person name="Gundlach H."/>
            <person name="Henrissat B."/>
            <person name="Napoli C."/>
            <person name="McDonald S.M."/>
            <person name="Parker M.S."/>
            <person name="Rombauts S."/>
            <person name="Salamov A."/>
            <person name="Von Dassow P."/>
            <person name="Badger J.H."/>
            <person name="Coutinho P.M."/>
            <person name="Demir E."/>
            <person name="Dubchak I."/>
            <person name="Gentemann C."/>
            <person name="Eikrem W."/>
            <person name="Gready J.E."/>
            <person name="John U."/>
            <person name="Lanier W."/>
            <person name="Lindquist E.A."/>
            <person name="Lucas S."/>
            <person name="Mayer K.F."/>
            <person name="Moreau H."/>
            <person name="Not F."/>
            <person name="Otillar R."/>
            <person name="Panaud O."/>
            <person name="Pangilinan J."/>
            <person name="Paulsen I."/>
            <person name="Piegu B."/>
            <person name="Poliakov A."/>
            <person name="Robbens S."/>
            <person name="Schmutz J."/>
            <person name="Toulza E."/>
            <person name="Wyss T."/>
            <person name="Zelensky A."/>
            <person name="Zhou K."/>
            <person name="Armbrust E.V."/>
            <person name="Bhattacharya D."/>
            <person name="Goodenough U.W."/>
            <person name="Van de Peer Y."/>
            <person name="Grigoriev I.V."/>
        </authorList>
    </citation>
    <scope>NUCLEOTIDE SEQUENCE [LARGE SCALE GENOMIC DNA]</scope>
    <source>
        <strain evidence="3 4">CCMP1545</strain>
    </source>
</reference>